<dbReference type="InterPro" id="IPR040053">
    <property type="entry name" value="JOSD1/2"/>
</dbReference>
<accession>A0A1C3KCD2</accession>
<dbReference type="PROSITE" id="PS50957">
    <property type="entry name" value="JOSEPHIN"/>
    <property type="match status" value="1"/>
</dbReference>
<organism evidence="8 9">
    <name type="scientific">Plasmodium malariae</name>
    <dbReference type="NCBI Taxonomy" id="5858"/>
    <lineage>
        <taxon>Eukaryota</taxon>
        <taxon>Sar</taxon>
        <taxon>Alveolata</taxon>
        <taxon>Apicomplexa</taxon>
        <taxon>Aconoidasida</taxon>
        <taxon>Haemosporida</taxon>
        <taxon>Plasmodiidae</taxon>
        <taxon>Plasmodium</taxon>
        <taxon>Plasmodium (Plasmodium)</taxon>
    </lineage>
</organism>
<feature type="domain" description="Josephin" evidence="7">
    <location>
        <begin position="15"/>
        <end position="239"/>
    </location>
</feature>
<protein>
    <recommendedName>
        <fullName evidence="2">ubiquitinyl hydrolase 1</fullName>
        <ecNumber evidence="2">3.4.19.12</ecNumber>
    </recommendedName>
</protein>
<evidence type="ECO:0000256" key="1">
    <source>
        <dbReference type="ARBA" id="ARBA00000707"/>
    </source>
</evidence>
<dbReference type="PANTHER" id="PTHR13291">
    <property type="entry name" value="JOSEPHIN 1, 2"/>
    <property type="match status" value="1"/>
</dbReference>
<evidence type="ECO:0000256" key="2">
    <source>
        <dbReference type="ARBA" id="ARBA00012759"/>
    </source>
</evidence>
<evidence type="ECO:0000313" key="9">
    <source>
        <dbReference type="Proteomes" id="UP000219799"/>
    </source>
</evidence>
<evidence type="ECO:0000256" key="6">
    <source>
        <dbReference type="PROSITE-ProRule" id="PRU00331"/>
    </source>
</evidence>
<name>A0A1C3KCD2_PLAMA</name>
<dbReference type="GO" id="GO:0006508">
    <property type="term" value="P:proteolysis"/>
    <property type="evidence" value="ECO:0007669"/>
    <property type="project" value="UniProtKB-KW"/>
</dbReference>
<dbReference type="InterPro" id="IPR006155">
    <property type="entry name" value="Josephin"/>
</dbReference>
<feature type="active site" evidence="6">
    <location>
        <position position="192"/>
    </location>
</feature>
<dbReference type="Gene3D" id="3.90.70.40">
    <property type="match status" value="1"/>
</dbReference>
<feature type="active site" evidence="6">
    <location>
        <position position="177"/>
    </location>
</feature>
<keyword evidence="4" id="KW-0833">Ubl conjugation pathway</keyword>
<dbReference type="SMART" id="SM01246">
    <property type="entry name" value="Josephin"/>
    <property type="match status" value="1"/>
</dbReference>
<evidence type="ECO:0000256" key="5">
    <source>
        <dbReference type="ARBA" id="ARBA00022801"/>
    </source>
</evidence>
<evidence type="ECO:0000313" key="8">
    <source>
        <dbReference type="EMBL" id="SBT71220.1"/>
    </source>
</evidence>
<evidence type="ECO:0000256" key="3">
    <source>
        <dbReference type="ARBA" id="ARBA00022670"/>
    </source>
</evidence>
<keyword evidence="3" id="KW-0645">Protease</keyword>
<dbReference type="Proteomes" id="UP000219799">
    <property type="component" value="Chromosome 9"/>
</dbReference>
<reference evidence="8 9" key="1">
    <citation type="submission" date="2016-06" db="EMBL/GenBank/DDBJ databases">
        <authorList>
            <consortium name="Pathogen Informatics"/>
        </authorList>
    </citation>
    <scope>NUCLEOTIDE SEQUENCE [LARGE SCALE GENOMIC DNA]</scope>
    <source>
        <strain evidence="8">PmlGA01</strain>
    </source>
</reference>
<dbReference type="Pfam" id="PF02099">
    <property type="entry name" value="Josephin"/>
    <property type="match status" value="1"/>
</dbReference>
<dbReference type="GO" id="GO:0004843">
    <property type="term" value="F:cysteine-type deubiquitinase activity"/>
    <property type="evidence" value="ECO:0007669"/>
    <property type="project" value="UniProtKB-EC"/>
</dbReference>
<dbReference type="AlphaFoldDB" id="A0A1C3KCD2"/>
<feature type="active site" evidence="6">
    <location>
        <position position="28"/>
    </location>
</feature>
<sequence length="239" mass="28530">MCHYESYIIETEKGSINVYFEKQSKLYCLVHTANNILQGHVYTPKDFKEYESKLSYTNDETFELNSNENDKIDNSVNAQFVDLKTEDKLNYNNFLSYVKSGIYYFGNFNINILYFLMNKHNIELTWVDNKEIFQKVNNDSKNCCTIFDDNHLNNRELIAFIINIVKIKFFDLYHHRHFYTIRKISGMWFKLDSSLSKPVLFPSNFDLNEHLISIVKDNKLYKSDNYIIQVFKKGKNNFK</sequence>
<keyword evidence="5 6" id="KW-0378">Hydrolase</keyword>
<gene>
    <name evidence="8" type="primary">PmlGA01_090012900</name>
    <name evidence="8" type="ORF">PMLGA01_090012900</name>
</gene>
<evidence type="ECO:0000256" key="4">
    <source>
        <dbReference type="ARBA" id="ARBA00022786"/>
    </source>
</evidence>
<comment type="catalytic activity">
    <reaction evidence="1">
        <text>Thiol-dependent hydrolysis of ester, thioester, amide, peptide and isopeptide bonds formed by the C-terminal Gly of ubiquitin (a 76-residue protein attached to proteins as an intracellular targeting signal).</text>
        <dbReference type="EC" id="3.4.19.12"/>
    </reaction>
</comment>
<dbReference type="EMBL" id="LT594497">
    <property type="protein sequence ID" value="SBT71220.1"/>
    <property type="molecule type" value="Genomic_DNA"/>
</dbReference>
<proteinExistence type="predicted"/>
<dbReference type="GO" id="GO:0016579">
    <property type="term" value="P:protein deubiquitination"/>
    <property type="evidence" value="ECO:0007669"/>
    <property type="project" value="InterPro"/>
</dbReference>
<evidence type="ECO:0000259" key="7">
    <source>
        <dbReference type="PROSITE" id="PS50957"/>
    </source>
</evidence>
<dbReference type="VEuPathDB" id="PlasmoDB:PmUG01_09021400"/>
<dbReference type="EC" id="3.4.19.12" evidence="2"/>
<dbReference type="PANTHER" id="PTHR13291:SF0">
    <property type="entry name" value="JOSEPHIN-LIKE PROTEIN"/>
    <property type="match status" value="1"/>
</dbReference>